<evidence type="ECO:0000256" key="1">
    <source>
        <dbReference type="ARBA" id="ARBA00006484"/>
    </source>
</evidence>
<dbReference type="InterPro" id="IPR020904">
    <property type="entry name" value="Sc_DH/Rdtase_CS"/>
</dbReference>
<proteinExistence type="inferred from homology"/>
<evidence type="ECO:0000313" key="4">
    <source>
        <dbReference type="Proteomes" id="UP001562065"/>
    </source>
</evidence>
<sequence>MNAVALVTGAARRIGAVIAEHLHQRGLNVLLHCRHSTAEADALAARLNQLRPDSARVLSADLCDPHAVRRLATEALAQWGRLDVLVNNASSFYATPLAAANDEDWDALVHSNLRAPFLLIQALAPALQAQQGAVVNIIDIYAEKPLTGFSLYCAAKAGLAALTKGLARELGPAARINGVAPGPILWPEQADSGDPDAIIASTALQRAGAPDDIAGAVCWLALDAPYVTGQILAVDGGRSQVYHGAF</sequence>
<dbReference type="Gene3D" id="3.40.50.720">
    <property type="entry name" value="NAD(P)-binding Rossmann-like Domain"/>
    <property type="match status" value="1"/>
</dbReference>
<comment type="similarity">
    <text evidence="1">Belongs to the short-chain dehydrogenases/reductases (SDR) family.</text>
</comment>
<gene>
    <name evidence="3" type="ORF">AB5I84_03525</name>
</gene>
<accession>A0ABV4AHB0</accession>
<dbReference type="Proteomes" id="UP001562065">
    <property type="component" value="Unassembled WGS sequence"/>
</dbReference>
<evidence type="ECO:0000313" key="3">
    <source>
        <dbReference type="EMBL" id="MEY1661213.1"/>
    </source>
</evidence>
<dbReference type="EMBL" id="JBGCUO010000001">
    <property type="protein sequence ID" value="MEY1661213.1"/>
    <property type="molecule type" value="Genomic_DNA"/>
</dbReference>
<dbReference type="PROSITE" id="PS00061">
    <property type="entry name" value="ADH_SHORT"/>
    <property type="match status" value="1"/>
</dbReference>
<organism evidence="3 4">
    <name type="scientific">Isoalcanivorax beigongshangi</name>
    <dbReference type="NCBI Taxonomy" id="3238810"/>
    <lineage>
        <taxon>Bacteria</taxon>
        <taxon>Pseudomonadati</taxon>
        <taxon>Pseudomonadota</taxon>
        <taxon>Gammaproteobacteria</taxon>
        <taxon>Oceanospirillales</taxon>
        <taxon>Alcanivoracaceae</taxon>
        <taxon>Isoalcanivorax</taxon>
    </lineage>
</organism>
<keyword evidence="4" id="KW-1185">Reference proteome</keyword>
<dbReference type="NCBIfam" id="NF006598">
    <property type="entry name" value="PRK09135.1"/>
    <property type="match status" value="1"/>
</dbReference>
<dbReference type="PRINTS" id="PR00081">
    <property type="entry name" value="GDHRDH"/>
</dbReference>
<dbReference type="SUPFAM" id="SSF51735">
    <property type="entry name" value="NAD(P)-binding Rossmann-fold domains"/>
    <property type="match status" value="1"/>
</dbReference>
<evidence type="ECO:0000256" key="2">
    <source>
        <dbReference type="ARBA" id="ARBA00023002"/>
    </source>
</evidence>
<reference evidence="3 4" key="1">
    <citation type="submission" date="2024-07" db="EMBL/GenBank/DDBJ databases">
        <authorList>
            <person name="Ren Q."/>
        </authorList>
    </citation>
    <scope>NUCLEOTIDE SEQUENCE [LARGE SCALE GENOMIC DNA]</scope>
    <source>
        <strain evidence="3 4">REN37</strain>
    </source>
</reference>
<dbReference type="Pfam" id="PF13561">
    <property type="entry name" value="adh_short_C2"/>
    <property type="match status" value="1"/>
</dbReference>
<comment type="caution">
    <text evidence="3">The sequence shown here is derived from an EMBL/GenBank/DDBJ whole genome shotgun (WGS) entry which is preliminary data.</text>
</comment>
<dbReference type="PANTHER" id="PTHR43639">
    <property type="entry name" value="OXIDOREDUCTASE, SHORT-CHAIN DEHYDROGENASE/REDUCTASE FAMILY (AFU_ORTHOLOGUE AFUA_5G02870)"/>
    <property type="match status" value="1"/>
</dbReference>
<dbReference type="GO" id="GO:0047040">
    <property type="term" value="F:pteridine reductase activity"/>
    <property type="evidence" value="ECO:0007669"/>
    <property type="project" value="UniProtKB-EC"/>
</dbReference>
<dbReference type="InterPro" id="IPR036291">
    <property type="entry name" value="NAD(P)-bd_dom_sf"/>
</dbReference>
<dbReference type="EC" id="1.5.1.33" evidence="3"/>
<name>A0ABV4AHB0_9GAMM</name>
<protein>
    <submittedName>
        <fullName evidence="3">Pteridine reductase</fullName>
        <ecNumber evidence="3">1.5.1.33</ecNumber>
    </submittedName>
</protein>
<dbReference type="RefSeq" id="WP_369454463.1">
    <property type="nucleotide sequence ID" value="NZ_JBGCUO010000001.1"/>
</dbReference>
<dbReference type="PRINTS" id="PR00080">
    <property type="entry name" value="SDRFAMILY"/>
</dbReference>
<dbReference type="PANTHER" id="PTHR43639:SF1">
    <property type="entry name" value="SHORT-CHAIN DEHYDROGENASE_REDUCTASE FAMILY PROTEIN"/>
    <property type="match status" value="1"/>
</dbReference>
<dbReference type="InterPro" id="IPR002347">
    <property type="entry name" value="SDR_fam"/>
</dbReference>
<keyword evidence="2 3" id="KW-0560">Oxidoreductase</keyword>